<keyword evidence="2" id="KW-0472">Membrane</keyword>
<dbReference type="PANTHER" id="PTHR30576">
    <property type="entry name" value="COLANIC BIOSYNTHESIS UDP-GLUCOSE LIPID CARRIER TRANSFERASE"/>
    <property type="match status" value="1"/>
</dbReference>
<feature type="domain" description="Bacterial sugar transferase" evidence="3">
    <location>
        <begin position="10"/>
        <end position="202"/>
    </location>
</feature>
<dbReference type="GO" id="GO:0016780">
    <property type="term" value="F:phosphotransferase activity, for other substituted phosphate groups"/>
    <property type="evidence" value="ECO:0007669"/>
    <property type="project" value="TreeGrafter"/>
</dbReference>
<keyword evidence="4" id="KW-0808">Transferase</keyword>
<proteinExistence type="inferred from homology"/>
<comment type="similarity">
    <text evidence="1">Belongs to the bacterial sugar transferase family.</text>
</comment>
<dbReference type="Pfam" id="PF02397">
    <property type="entry name" value="Bac_transf"/>
    <property type="match status" value="1"/>
</dbReference>
<evidence type="ECO:0000259" key="3">
    <source>
        <dbReference type="Pfam" id="PF02397"/>
    </source>
</evidence>
<feature type="transmembrane region" description="Helical" evidence="2">
    <location>
        <begin position="12"/>
        <end position="35"/>
    </location>
</feature>
<dbReference type="Proteomes" id="UP000777265">
    <property type="component" value="Unassembled WGS sequence"/>
</dbReference>
<evidence type="ECO:0000313" key="4">
    <source>
        <dbReference type="EMBL" id="NLW35626.1"/>
    </source>
</evidence>
<reference evidence="4" key="1">
    <citation type="journal article" date="2020" name="Biotechnol. Biofuels">
        <title>New insights from the biogas microbiome by comprehensive genome-resolved metagenomics of nearly 1600 species originating from multiple anaerobic digesters.</title>
        <authorList>
            <person name="Campanaro S."/>
            <person name="Treu L."/>
            <person name="Rodriguez-R L.M."/>
            <person name="Kovalovszki A."/>
            <person name="Ziels R.M."/>
            <person name="Maus I."/>
            <person name="Zhu X."/>
            <person name="Kougias P.G."/>
            <person name="Basile A."/>
            <person name="Luo G."/>
            <person name="Schluter A."/>
            <person name="Konstantinidis K.T."/>
            <person name="Angelidaki I."/>
        </authorList>
    </citation>
    <scope>NUCLEOTIDE SEQUENCE</scope>
    <source>
        <strain evidence="4">AS06rmzACSIP_7</strain>
    </source>
</reference>
<evidence type="ECO:0000256" key="1">
    <source>
        <dbReference type="ARBA" id="ARBA00006464"/>
    </source>
</evidence>
<dbReference type="PANTHER" id="PTHR30576:SF20">
    <property type="entry name" value="QUINOVOSAMINEPHOSPHOTRANSFERAE-RELATED"/>
    <property type="match status" value="1"/>
</dbReference>
<comment type="caution">
    <text evidence="4">The sequence shown here is derived from an EMBL/GenBank/DDBJ whole genome shotgun (WGS) entry which is preliminary data.</text>
</comment>
<protein>
    <submittedName>
        <fullName evidence="4">Sugar transferase</fullName>
    </submittedName>
</protein>
<evidence type="ECO:0000256" key="2">
    <source>
        <dbReference type="SAM" id="Phobius"/>
    </source>
</evidence>
<evidence type="ECO:0000313" key="5">
    <source>
        <dbReference type="Proteomes" id="UP000777265"/>
    </source>
</evidence>
<reference evidence="4" key="2">
    <citation type="submission" date="2020-01" db="EMBL/GenBank/DDBJ databases">
        <authorList>
            <person name="Campanaro S."/>
        </authorList>
    </citation>
    <scope>NUCLEOTIDE SEQUENCE</scope>
    <source>
        <strain evidence="4">AS06rmzACSIP_7</strain>
    </source>
</reference>
<dbReference type="AlphaFoldDB" id="A0A971S102"/>
<keyword evidence="2" id="KW-1133">Transmembrane helix</keyword>
<name>A0A971S102_9BACT</name>
<dbReference type="InterPro" id="IPR003362">
    <property type="entry name" value="Bact_transf"/>
</dbReference>
<organism evidence="4 5">
    <name type="scientific">Syntrophorhabdus aromaticivorans</name>
    <dbReference type="NCBI Taxonomy" id="328301"/>
    <lineage>
        <taxon>Bacteria</taxon>
        <taxon>Pseudomonadati</taxon>
        <taxon>Thermodesulfobacteriota</taxon>
        <taxon>Syntrophorhabdia</taxon>
        <taxon>Syntrophorhabdales</taxon>
        <taxon>Syntrophorhabdaceae</taxon>
        <taxon>Syntrophorhabdus</taxon>
    </lineage>
</organism>
<sequence length="212" mass="24310">MQNKYEKFGKRLFDIICSLCGIVILSPFLAVVSLVSKLDSPGPIFFVQKRMGRNLESFNLIKFRSMTVVYDSEKCQFNPGDESRVTRIGYFLRKTKIDELPELLNVLKGEMSFVGPRPEVLKYRHIYTGKFAPVLSLRPGITDFASIKYRNEEELLRQSPEPEKVYREVILPDKLALSLKYKETISFKTDLSIIFITLGRILQGTRCPKGTG</sequence>
<keyword evidence="2" id="KW-0812">Transmembrane</keyword>
<gene>
    <name evidence="4" type="ORF">GXY80_09135</name>
</gene>
<accession>A0A971S102</accession>
<dbReference type="EMBL" id="JAAYEE010000150">
    <property type="protein sequence ID" value="NLW35626.1"/>
    <property type="molecule type" value="Genomic_DNA"/>
</dbReference>